<keyword evidence="3" id="KW-0812">Transmembrane</keyword>
<dbReference type="GO" id="GO:0007166">
    <property type="term" value="P:cell surface receptor signaling pathway"/>
    <property type="evidence" value="ECO:0007669"/>
    <property type="project" value="TreeGrafter"/>
</dbReference>
<evidence type="ECO:0000256" key="11">
    <source>
        <dbReference type="SAM" id="MobiDB-lite"/>
    </source>
</evidence>
<dbReference type="GO" id="GO:0009897">
    <property type="term" value="C:external side of plasma membrane"/>
    <property type="evidence" value="ECO:0007669"/>
    <property type="project" value="TreeGrafter"/>
</dbReference>
<evidence type="ECO:0000256" key="4">
    <source>
        <dbReference type="ARBA" id="ARBA00022729"/>
    </source>
</evidence>
<dbReference type="PROSITE" id="PS50835">
    <property type="entry name" value="IG_LIKE"/>
    <property type="match status" value="1"/>
</dbReference>
<comment type="caution">
    <text evidence="14">The sequence shown here is derived from an EMBL/GenBank/DDBJ whole genome shotgun (WGS) entry which is preliminary data.</text>
</comment>
<evidence type="ECO:0000256" key="12">
    <source>
        <dbReference type="SAM" id="SignalP"/>
    </source>
</evidence>
<evidence type="ECO:0000313" key="14">
    <source>
        <dbReference type="EMBL" id="KAG5262896.1"/>
    </source>
</evidence>
<evidence type="ECO:0000256" key="2">
    <source>
        <dbReference type="ARBA" id="ARBA00022475"/>
    </source>
</evidence>
<reference evidence="14" key="1">
    <citation type="submission" date="2020-10" db="EMBL/GenBank/DDBJ databases">
        <title>Chromosome-scale genome assembly of the Allis shad, Alosa alosa.</title>
        <authorList>
            <person name="Margot Z."/>
            <person name="Christophe K."/>
            <person name="Cabau C."/>
            <person name="Louis A."/>
            <person name="Berthelot C."/>
            <person name="Parey E."/>
            <person name="Roest Crollius H."/>
            <person name="Montfort J."/>
            <person name="Robinson-Rechavi M."/>
            <person name="Bucao C."/>
            <person name="Bouchez O."/>
            <person name="Gislard M."/>
            <person name="Lluch J."/>
            <person name="Milhes M."/>
            <person name="Lampietro C."/>
            <person name="Lopez Roques C."/>
            <person name="Donnadieu C."/>
            <person name="Braasch I."/>
            <person name="Desvignes T."/>
            <person name="Postlethwait J."/>
            <person name="Bobe J."/>
            <person name="Guiguen Y."/>
        </authorList>
    </citation>
    <scope>NUCLEOTIDE SEQUENCE</scope>
    <source>
        <strain evidence="14">M-15738</strain>
        <tissue evidence="14">Blood</tissue>
    </source>
</reference>
<keyword evidence="15" id="KW-1185">Reference proteome</keyword>
<keyword evidence="8" id="KW-0675">Receptor</keyword>
<evidence type="ECO:0000256" key="6">
    <source>
        <dbReference type="ARBA" id="ARBA00023136"/>
    </source>
</evidence>
<dbReference type="PANTHER" id="PTHR25466">
    <property type="entry name" value="T-LYMPHOCYTE ACTIVATION ANTIGEN"/>
    <property type="match status" value="1"/>
</dbReference>
<evidence type="ECO:0000256" key="10">
    <source>
        <dbReference type="ARBA" id="ARBA00023319"/>
    </source>
</evidence>
<feature type="signal peptide" evidence="12">
    <location>
        <begin position="1"/>
        <end position="24"/>
    </location>
</feature>
<keyword evidence="2" id="KW-1003">Cell membrane</keyword>
<dbReference type="SMART" id="SM00409">
    <property type="entry name" value="IG"/>
    <property type="match status" value="1"/>
</dbReference>
<dbReference type="InterPro" id="IPR036179">
    <property type="entry name" value="Ig-like_dom_sf"/>
</dbReference>
<evidence type="ECO:0000256" key="9">
    <source>
        <dbReference type="ARBA" id="ARBA00023180"/>
    </source>
</evidence>
<feature type="region of interest" description="Disordered" evidence="11">
    <location>
        <begin position="32"/>
        <end position="54"/>
    </location>
</feature>
<evidence type="ECO:0000259" key="13">
    <source>
        <dbReference type="PROSITE" id="PS50835"/>
    </source>
</evidence>
<dbReference type="SUPFAM" id="SSF48726">
    <property type="entry name" value="Immunoglobulin"/>
    <property type="match status" value="1"/>
</dbReference>
<evidence type="ECO:0000256" key="3">
    <source>
        <dbReference type="ARBA" id="ARBA00022692"/>
    </source>
</evidence>
<keyword evidence="7" id="KW-1015">Disulfide bond</keyword>
<accession>A0AAV6FMY0</accession>
<name>A0AAV6FMY0_9TELE</name>
<feature type="domain" description="Ig-like" evidence="13">
    <location>
        <begin position="59"/>
        <end position="154"/>
    </location>
</feature>
<dbReference type="Proteomes" id="UP000823561">
    <property type="component" value="Chromosome 22"/>
</dbReference>
<gene>
    <name evidence="14" type="ORF">AALO_G00280210</name>
</gene>
<dbReference type="GO" id="GO:0031295">
    <property type="term" value="P:T cell costimulation"/>
    <property type="evidence" value="ECO:0007669"/>
    <property type="project" value="TreeGrafter"/>
</dbReference>
<dbReference type="Pfam" id="PF07686">
    <property type="entry name" value="V-set"/>
    <property type="match status" value="1"/>
</dbReference>
<feature type="compositionally biased region" description="Polar residues" evidence="11">
    <location>
        <begin position="42"/>
        <end position="51"/>
    </location>
</feature>
<dbReference type="InterPro" id="IPR051713">
    <property type="entry name" value="T-cell_Activation_Regulation"/>
</dbReference>
<dbReference type="GO" id="GO:0071222">
    <property type="term" value="P:cellular response to lipopolysaccharide"/>
    <property type="evidence" value="ECO:0007669"/>
    <property type="project" value="TreeGrafter"/>
</dbReference>
<dbReference type="GO" id="GO:0042102">
    <property type="term" value="P:positive regulation of T cell proliferation"/>
    <property type="evidence" value="ECO:0007669"/>
    <property type="project" value="TreeGrafter"/>
</dbReference>
<dbReference type="GO" id="GO:0042130">
    <property type="term" value="P:negative regulation of T cell proliferation"/>
    <property type="evidence" value="ECO:0007669"/>
    <property type="project" value="TreeGrafter"/>
</dbReference>
<dbReference type="EMBL" id="JADWDJ010000022">
    <property type="protein sequence ID" value="KAG5262896.1"/>
    <property type="molecule type" value="Genomic_DNA"/>
</dbReference>
<dbReference type="InterPro" id="IPR013783">
    <property type="entry name" value="Ig-like_fold"/>
</dbReference>
<dbReference type="PANTHER" id="PTHR25466:SF14">
    <property type="entry name" value="BUTYROPHILIN SUBFAMILY 2 MEMBER A2-LIKE-RELATED"/>
    <property type="match status" value="1"/>
</dbReference>
<sequence>MAVMRNICRLWLLLSLFGFSLVSLRRKSSRSSWHSSAVGPRTGSSDNSTLQNDEDEPLPMLGCLVVITSTTTLTGYYGDSVVLPCNCEDPETNPRTLKWEKPSLGSVYYFTEDYTEPEVHEEYEGRVALVEGSPGNLSLIIKNLREEDAGSYRCISDYGTEHLELIIEGKT</sequence>
<evidence type="ECO:0000256" key="7">
    <source>
        <dbReference type="ARBA" id="ARBA00023157"/>
    </source>
</evidence>
<evidence type="ECO:0000313" key="15">
    <source>
        <dbReference type="Proteomes" id="UP000823561"/>
    </source>
</evidence>
<feature type="chain" id="PRO_5043372238" description="Ig-like domain-containing protein" evidence="12">
    <location>
        <begin position="25"/>
        <end position="171"/>
    </location>
</feature>
<dbReference type="AlphaFoldDB" id="A0AAV6FMY0"/>
<keyword evidence="9" id="KW-0325">Glycoprotein</keyword>
<evidence type="ECO:0000256" key="8">
    <source>
        <dbReference type="ARBA" id="ARBA00023170"/>
    </source>
</evidence>
<dbReference type="GO" id="GO:0006955">
    <property type="term" value="P:immune response"/>
    <property type="evidence" value="ECO:0007669"/>
    <property type="project" value="TreeGrafter"/>
</dbReference>
<dbReference type="Gene3D" id="2.60.40.10">
    <property type="entry name" value="Immunoglobulins"/>
    <property type="match status" value="1"/>
</dbReference>
<evidence type="ECO:0000256" key="5">
    <source>
        <dbReference type="ARBA" id="ARBA00022989"/>
    </source>
</evidence>
<comment type="subcellular location">
    <subcellularLocation>
        <location evidence="1">Cell membrane</location>
        <topology evidence="1">Single-pass type I membrane protein</topology>
    </subcellularLocation>
</comment>
<dbReference type="InterPro" id="IPR003599">
    <property type="entry name" value="Ig_sub"/>
</dbReference>
<keyword evidence="4 12" id="KW-0732">Signal</keyword>
<proteinExistence type="predicted"/>
<dbReference type="InterPro" id="IPR007110">
    <property type="entry name" value="Ig-like_dom"/>
</dbReference>
<evidence type="ECO:0000256" key="1">
    <source>
        <dbReference type="ARBA" id="ARBA00004251"/>
    </source>
</evidence>
<keyword evidence="5" id="KW-1133">Transmembrane helix</keyword>
<keyword evidence="10" id="KW-0393">Immunoglobulin domain</keyword>
<keyword evidence="6" id="KW-0472">Membrane</keyword>
<organism evidence="14 15">
    <name type="scientific">Alosa alosa</name>
    <name type="common">allis shad</name>
    <dbReference type="NCBI Taxonomy" id="278164"/>
    <lineage>
        <taxon>Eukaryota</taxon>
        <taxon>Metazoa</taxon>
        <taxon>Chordata</taxon>
        <taxon>Craniata</taxon>
        <taxon>Vertebrata</taxon>
        <taxon>Euteleostomi</taxon>
        <taxon>Actinopterygii</taxon>
        <taxon>Neopterygii</taxon>
        <taxon>Teleostei</taxon>
        <taxon>Clupei</taxon>
        <taxon>Clupeiformes</taxon>
        <taxon>Clupeoidei</taxon>
        <taxon>Clupeidae</taxon>
        <taxon>Alosa</taxon>
    </lineage>
</organism>
<dbReference type="InterPro" id="IPR013106">
    <property type="entry name" value="Ig_V-set"/>
</dbReference>
<protein>
    <recommendedName>
        <fullName evidence="13">Ig-like domain-containing protein</fullName>
    </recommendedName>
</protein>